<proteinExistence type="predicted"/>
<dbReference type="EMBL" id="DABERK010000049">
    <property type="protein sequence ID" value="HAI5335074.1"/>
    <property type="molecule type" value="Genomic_DNA"/>
</dbReference>
<name>A0A244BCH8_ECOLX</name>
<dbReference type="RefSeq" id="WP_086795373.1">
    <property type="nucleotide sequence ID" value="NZ_BFIQ01000195.1"/>
</dbReference>
<reference evidence="2" key="1">
    <citation type="journal article" date="2018" name="Genome Biol.">
        <title>SKESA: strategic k-mer extension for scrupulous assemblies.</title>
        <authorList>
            <person name="Souvorov A."/>
            <person name="Agarwala R."/>
            <person name="Lipman D.J."/>
        </authorList>
    </citation>
    <scope>NUCLEOTIDE SEQUENCE [LARGE SCALE GENOMIC DNA]</scope>
    <source>
        <strain evidence="2">AMC_487</strain>
    </source>
</reference>
<evidence type="ECO:0000313" key="2">
    <source>
        <dbReference type="EMBL" id="HAI5335074.1"/>
    </source>
</evidence>
<protein>
    <recommendedName>
        <fullName evidence="1">DUF5405 domain-containing protein</fullName>
    </recommendedName>
</protein>
<accession>A0A244BCH8</accession>
<sequence length="113" mass="12486">MSCSHSVVLLNNALKIAVMKNGDLSLIQLCLDKEKRDITESVIAIYQNELNLLSDVVNLLVKRAVFHRQISSVDELTKLTTEIASYCADEFKKLNDKGAGNAGQHRFYSGTTG</sequence>
<dbReference type="AlphaFoldDB" id="A0A244BCH8"/>
<comment type="caution">
    <text evidence="2">The sequence shown here is derived from an EMBL/GenBank/DDBJ whole genome shotgun (WGS) entry which is preliminary data.</text>
</comment>
<dbReference type="Pfam" id="PF17399">
    <property type="entry name" value="DUF5405"/>
    <property type="match status" value="1"/>
</dbReference>
<dbReference type="Proteomes" id="UP000845800">
    <property type="component" value="Unassembled WGS sequence"/>
</dbReference>
<organism evidence="2">
    <name type="scientific">Escherichia coli</name>
    <dbReference type="NCBI Taxonomy" id="562"/>
    <lineage>
        <taxon>Bacteria</taxon>
        <taxon>Pseudomonadati</taxon>
        <taxon>Pseudomonadota</taxon>
        <taxon>Gammaproteobacteria</taxon>
        <taxon>Enterobacterales</taxon>
        <taxon>Enterobacteriaceae</taxon>
        <taxon>Escherichia</taxon>
    </lineage>
</organism>
<reference evidence="2" key="2">
    <citation type="submission" date="2020-03" db="EMBL/GenBank/DDBJ databases">
        <authorList>
            <consortium name="NCBI Pathogen Detection Project"/>
        </authorList>
    </citation>
    <scope>NUCLEOTIDE SEQUENCE</scope>
    <source>
        <strain evidence="2">AMC_487</strain>
    </source>
</reference>
<evidence type="ECO:0000259" key="1">
    <source>
        <dbReference type="Pfam" id="PF17399"/>
    </source>
</evidence>
<dbReference type="InterPro" id="IPR035404">
    <property type="entry name" value="DUF5405"/>
</dbReference>
<feature type="domain" description="DUF5405" evidence="1">
    <location>
        <begin position="10"/>
        <end position="95"/>
    </location>
</feature>
<gene>
    <name evidence="2" type="ORF">HJQ60_005179</name>
</gene>